<accession>A0ACB8RGV1</accession>
<name>A0ACB8RGV1_9AGAM</name>
<evidence type="ECO:0000313" key="1">
    <source>
        <dbReference type="EMBL" id="KAI0043338.1"/>
    </source>
</evidence>
<reference evidence="1" key="2">
    <citation type="journal article" date="2022" name="New Phytol.">
        <title>Evolutionary transition to the ectomycorrhizal habit in the genomes of a hyperdiverse lineage of mushroom-forming fungi.</title>
        <authorList>
            <person name="Looney B."/>
            <person name="Miyauchi S."/>
            <person name="Morin E."/>
            <person name="Drula E."/>
            <person name="Courty P.E."/>
            <person name="Kohler A."/>
            <person name="Kuo A."/>
            <person name="LaButti K."/>
            <person name="Pangilinan J."/>
            <person name="Lipzen A."/>
            <person name="Riley R."/>
            <person name="Andreopoulos W."/>
            <person name="He G."/>
            <person name="Johnson J."/>
            <person name="Nolan M."/>
            <person name="Tritt A."/>
            <person name="Barry K.W."/>
            <person name="Grigoriev I.V."/>
            <person name="Nagy L.G."/>
            <person name="Hibbett D."/>
            <person name="Henrissat B."/>
            <person name="Matheny P.B."/>
            <person name="Labbe J."/>
            <person name="Martin F.M."/>
        </authorList>
    </citation>
    <scope>NUCLEOTIDE SEQUENCE</scope>
    <source>
        <strain evidence="1">FP105234-sp</strain>
    </source>
</reference>
<dbReference type="Proteomes" id="UP000814033">
    <property type="component" value="Unassembled WGS sequence"/>
</dbReference>
<keyword evidence="2" id="KW-1185">Reference proteome</keyword>
<evidence type="ECO:0000313" key="2">
    <source>
        <dbReference type="Proteomes" id="UP000814033"/>
    </source>
</evidence>
<gene>
    <name evidence="1" type="ORF">FA95DRAFT_1584139</name>
</gene>
<protein>
    <submittedName>
        <fullName evidence="1">Uncharacterized protein</fullName>
    </submittedName>
</protein>
<dbReference type="EMBL" id="MU276022">
    <property type="protein sequence ID" value="KAI0043338.1"/>
    <property type="molecule type" value="Genomic_DNA"/>
</dbReference>
<proteinExistence type="predicted"/>
<sequence>MVRAGYLGCSPLHPTVAISIRTLELYRQTHRANPRLSIQAQVRAICAIHNVPYRGYLCEQLRIAFDVYLDVLDSVTRRVRAALGRDTPNWRMLNTCPACFYTLEDEPQLTFSFMCEMDGNNSLKRTEASVRNQVERIDTRRARTDYWLSPESVDVFKDEVKGPLDQVKTADPAAIIDEDGDNEWQDEDGNSQCTKRWANAGPEERKRMWTMFAESGIFLASCRHGSVLLMCDMIKSGELGKYPLALVDKLLDVYGSDIACGYDIGCAFSKTLASSSLGPRAAAQRFRLVVGSFHGHAHNRACQLYWHPRNVPGMGQANFEGCERVFGASNALAANTRNASKFHRHQDIEQHFAFWDEDKYANLSRYLANHYRAALAITTGYPDRIRARQEELGIGDDAFAQYVEAEKAYLAGLHAEPPAETLRFQYLEALGDLDAARYVAVNSIGFEKLRFSIATPGLHKAMIAANRAVGTKLRKLENKDAQVESLENQLGLTGERWNEDSEEYRAVKAQTIERKYRKALDELERLVVQRLFELTKLNMAGTGASGSLILHGAYTYSYLTTGYKLRTHIATALKRRSAAIRSALDKYNTQARRLVPPRPILSWKEVVDYSFLGEFDLLREARTDIRREKWADPAHRDLLLQHLELLRAREELLRCDNEIRRLRTHIRDEAEDYQRAIADTSLSDPALAAEIGRRWDLRRAINMIHERRLAAILKSPGYSGRHDLGFEFNLCVNGGFGSQ</sequence>
<comment type="caution">
    <text evidence="1">The sequence shown here is derived from an EMBL/GenBank/DDBJ whole genome shotgun (WGS) entry which is preliminary data.</text>
</comment>
<organism evidence="1 2">
    <name type="scientific">Auriscalpium vulgare</name>
    <dbReference type="NCBI Taxonomy" id="40419"/>
    <lineage>
        <taxon>Eukaryota</taxon>
        <taxon>Fungi</taxon>
        <taxon>Dikarya</taxon>
        <taxon>Basidiomycota</taxon>
        <taxon>Agaricomycotina</taxon>
        <taxon>Agaricomycetes</taxon>
        <taxon>Russulales</taxon>
        <taxon>Auriscalpiaceae</taxon>
        <taxon>Auriscalpium</taxon>
    </lineage>
</organism>
<reference evidence="1" key="1">
    <citation type="submission" date="2021-02" db="EMBL/GenBank/DDBJ databases">
        <authorList>
            <consortium name="DOE Joint Genome Institute"/>
            <person name="Ahrendt S."/>
            <person name="Looney B.P."/>
            <person name="Miyauchi S."/>
            <person name="Morin E."/>
            <person name="Drula E."/>
            <person name="Courty P.E."/>
            <person name="Chicoki N."/>
            <person name="Fauchery L."/>
            <person name="Kohler A."/>
            <person name="Kuo A."/>
            <person name="Labutti K."/>
            <person name="Pangilinan J."/>
            <person name="Lipzen A."/>
            <person name="Riley R."/>
            <person name="Andreopoulos W."/>
            <person name="He G."/>
            <person name="Johnson J."/>
            <person name="Barry K.W."/>
            <person name="Grigoriev I.V."/>
            <person name="Nagy L."/>
            <person name="Hibbett D."/>
            <person name="Henrissat B."/>
            <person name="Matheny P.B."/>
            <person name="Labbe J."/>
            <person name="Martin F."/>
        </authorList>
    </citation>
    <scope>NUCLEOTIDE SEQUENCE</scope>
    <source>
        <strain evidence="1">FP105234-sp</strain>
    </source>
</reference>